<comment type="subcellular location">
    <subcellularLocation>
        <location evidence="1">Nucleus</location>
    </subcellularLocation>
</comment>
<sequence length="468" mass="54657">MFCNGYFRLYEYITSLTESFRMVHVNQCLVDSESKKTKRNLVSQYFTKSVSSSDATESDSQMSLSPLSSSSVKKIKTKKWQSVPQRQNPSARIPHTLFLRDFFRSGCSVFFSHFHTDHMQGLTKKFIGDIFATPTTCNLVANKFQIDRHHLHPLRIGEHYYLTNCKTQHIPAVMEWIHREDPSYPLNSTSLILNENVSDSALQTRLVRVDVIDANHCPGSCMFLFSLFDWNETTDPHKPSFHLFYRVLYTGDFRFESRMLDDGILRRFSDNRGESLDLLMVDNTYNNEAYNFPRQQCVVNTAAWVLDRFWRDGLHRGSDLVVLIESYSVGKENLWLHLAKTFDLPSVRKRERKARIACYEEFESVYKQHITTEKTDTPLWVGMARGKLFRDPAETAQFQRVVVLSPTGWTWEEVSKKKKPDDPELCAYSFRRKGNRITIGLPYSEHSSCDELDEFLERLNYKEIEFIV</sequence>
<dbReference type="GO" id="GO:0035312">
    <property type="term" value="F:5'-3' DNA exonuclease activity"/>
    <property type="evidence" value="ECO:0007669"/>
    <property type="project" value="TreeGrafter"/>
</dbReference>
<dbReference type="InParanoid" id="D8M3L8"/>
<comment type="similarity">
    <text evidence="2">Belongs to the DNA repair metallo-beta-lactamase (DRMBL) family.</text>
</comment>
<dbReference type="RefSeq" id="XP_012896539.1">
    <property type="nucleotide sequence ID" value="XM_013041085.1"/>
</dbReference>
<feature type="domain" description="DNA repair metallo-beta-lactamase" evidence="6">
    <location>
        <begin position="395"/>
        <end position="464"/>
    </location>
</feature>
<dbReference type="InterPro" id="IPR011084">
    <property type="entry name" value="DRMBL"/>
</dbReference>
<dbReference type="GeneID" id="24919763"/>
<dbReference type="PANTHER" id="PTHR23240">
    <property type="entry name" value="DNA CROSS-LINK REPAIR PROTEIN PSO2/SNM1-RELATED"/>
    <property type="match status" value="1"/>
</dbReference>
<evidence type="ECO:0000256" key="2">
    <source>
        <dbReference type="ARBA" id="ARBA00010304"/>
    </source>
</evidence>
<dbReference type="Pfam" id="PF07522">
    <property type="entry name" value="DRMBL"/>
    <property type="match status" value="1"/>
</dbReference>
<keyword evidence="3" id="KW-0227">DNA damage</keyword>
<gene>
    <name evidence="7" type="ORF">GSBLH_T00002610001</name>
</gene>
<keyword evidence="5" id="KW-0539">Nucleus</keyword>
<proteinExistence type="inferred from homology"/>
<dbReference type="InterPro" id="IPR036866">
    <property type="entry name" value="RibonucZ/Hydroxyglut_hydro"/>
</dbReference>
<evidence type="ECO:0000256" key="4">
    <source>
        <dbReference type="ARBA" id="ARBA00023204"/>
    </source>
</evidence>
<dbReference type="OrthoDB" id="262529at2759"/>
<dbReference type="GO" id="GO:0036297">
    <property type="term" value="P:interstrand cross-link repair"/>
    <property type="evidence" value="ECO:0007669"/>
    <property type="project" value="TreeGrafter"/>
</dbReference>
<dbReference type="GO" id="GO:0006303">
    <property type="term" value="P:double-strand break repair via nonhomologous end joining"/>
    <property type="evidence" value="ECO:0007669"/>
    <property type="project" value="TreeGrafter"/>
</dbReference>
<dbReference type="GO" id="GO:0005634">
    <property type="term" value="C:nucleus"/>
    <property type="evidence" value="ECO:0007669"/>
    <property type="project" value="UniProtKB-SubCell"/>
</dbReference>
<evidence type="ECO:0000313" key="8">
    <source>
        <dbReference type="Proteomes" id="UP000008312"/>
    </source>
</evidence>
<dbReference type="PANTHER" id="PTHR23240:SF6">
    <property type="entry name" value="DNA CROSS-LINK REPAIR 1A PROTEIN"/>
    <property type="match status" value="1"/>
</dbReference>
<evidence type="ECO:0000259" key="6">
    <source>
        <dbReference type="Pfam" id="PF07522"/>
    </source>
</evidence>
<evidence type="ECO:0000256" key="5">
    <source>
        <dbReference type="ARBA" id="ARBA00023242"/>
    </source>
</evidence>
<keyword evidence="4" id="KW-0234">DNA repair</keyword>
<protein>
    <recommendedName>
        <fullName evidence="6">DNA repair metallo-beta-lactamase domain-containing protein</fullName>
    </recommendedName>
</protein>
<dbReference type="Gene3D" id="3.60.15.10">
    <property type="entry name" value="Ribonuclease Z/Hydroxyacylglutathione hydrolase-like"/>
    <property type="match status" value="1"/>
</dbReference>
<dbReference type="EMBL" id="FN668650">
    <property type="protein sequence ID" value="CBK22491.2"/>
    <property type="molecule type" value="Genomic_DNA"/>
</dbReference>
<accession>D8M3L8</accession>
<organism evidence="7">
    <name type="scientific">Blastocystis hominis</name>
    <dbReference type="NCBI Taxonomy" id="12968"/>
    <lineage>
        <taxon>Eukaryota</taxon>
        <taxon>Sar</taxon>
        <taxon>Stramenopiles</taxon>
        <taxon>Bigyra</taxon>
        <taxon>Opalozoa</taxon>
        <taxon>Opalinata</taxon>
        <taxon>Blastocystidae</taxon>
        <taxon>Blastocystis</taxon>
    </lineage>
</organism>
<dbReference type="AlphaFoldDB" id="D8M3L8"/>
<reference evidence="7" key="1">
    <citation type="submission" date="2010-02" db="EMBL/GenBank/DDBJ databases">
        <title>Sequencing and annotation of the Blastocystis hominis genome.</title>
        <authorList>
            <person name="Wincker P."/>
        </authorList>
    </citation>
    <scope>NUCLEOTIDE SEQUENCE</scope>
    <source>
        <strain evidence="7">Singapore isolate B</strain>
    </source>
</reference>
<evidence type="ECO:0000256" key="1">
    <source>
        <dbReference type="ARBA" id="ARBA00004123"/>
    </source>
</evidence>
<keyword evidence="8" id="KW-1185">Reference proteome</keyword>
<name>D8M3L8_BLAHO</name>
<evidence type="ECO:0000256" key="3">
    <source>
        <dbReference type="ARBA" id="ARBA00022763"/>
    </source>
</evidence>
<dbReference type="Proteomes" id="UP000008312">
    <property type="component" value="Unassembled WGS sequence"/>
</dbReference>
<dbReference type="GO" id="GO:0003684">
    <property type="term" value="F:damaged DNA binding"/>
    <property type="evidence" value="ECO:0007669"/>
    <property type="project" value="TreeGrafter"/>
</dbReference>
<dbReference type="SUPFAM" id="SSF56281">
    <property type="entry name" value="Metallo-hydrolase/oxidoreductase"/>
    <property type="match status" value="1"/>
</dbReference>
<evidence type="ECO:0000313" key="7">
    <source>
        <dbReference type="EMBL" id="CBK22491.2"/>
    </source>
</evidence>